<feature type="region of interest" description="Disordered" evidence="1">
    <location>
        <begin position="181"/>
        <end position="201"/>
    </location>
</feature>
<organism evidence="2 3">
    <name type="scientific">Drosophila willistoni</name>
    <name type="common">Fruit fly</name>
    <dbReference type="NCBI Taxonomy" id="7260"/>
    <lineage>
        <taxon>Eukaryota</taxon>
        <taxon>Metazoa</taxon>
        <taxon>Ecdysozoa</taxon>
        <taxon>Arthropoda</taxon>
        <taxon>Hexapoda</taxon>
        <taxon>Insecta</taxon>
        <taxon>Pterygota</taxon>
        <taxon>Neoptera</taxon>
        <taxon>Endopterygota</taxon>
        <taxon>Diptera</taxon>
        <taxon>Brachycera</taxon>
        <taxon>Muscomorpha</taxon>
        <taxon>Ephydroidea</taxon>
        <taxon>Drosophilidae</taxon>
        <taxon>Drosophila</taxon>
        <taxon>Sophophora</taxon>
    </lineage>
</organism>
<keyword evidence="3" id="KW-1185">Reference proteome</keyword>
<dbReference type="InParanoid" id="B4ND68"/>
<evidence type="ECO:0000256" key="1">
    <source>
        <dbReference type="SAM" id="MobiDB-lite"/>
    </source>
</evidence>
<feature type="compositionally biased region" description="Basic and acidic residues" evidence="1">
    <location>
        <begin position="237"/>
        <end position="250"/>
    </location>
</feature>
<feature type="compositionally biased region" description="Basic and acidic residues" evidence="1">
    <location>
        <begin position="1"/>
        <end position="10"/>
    </location>
</feature>
<accession>B4ND68</accession>
<gene>
    <name evidence="2" type="primary">Dwil\GK10178</name>
    <name evidence="2" type="ORF">Dwil_GK10178</name>
</gene>
<dbReference type="HOGENOM" id="CLU_1112341_0_0_1"/>
<evidence type="ECO:0000313" key="2">
    <source>
        <dbReference type="EMBL" id="EDW82777.1"/>
    </source>
</evidence>
<feature type="compositionally biased region" description="Basic and acidic residues" evidence="1">
    <location>
        <begin position="138"/>
        <end position="160"/>
    </location>
</feature>
<dbReference type="AlphaFoldDB" id="B4ND68"/>
<reference evidence="2 3" key="1">
    <citation type="journal article" date="2007" name="Nature">
        <title>Evolution of genes and genomes on the Drosophila phylogeny.</title>
        <authorList>
            <consortium name="Drosophila 12 Genomes Consortium"/>
            <person name="Clark A.G."/>
            <person name="Eisen M.B."/>
            <person name="Smith D.R."/>
            <person name="Bergman C.M."/>
            <person name="Oliver B."/>
            <person name="Markow T.A."/>
            <person name="Kaufman T.C."/>
            <person name="Kellis M."/>
            <person name="Gelbart W."/>
            <person name="Iyer V.N."/>
            <person name="Pollard D.A."/>
            <person name="Sackton T.B."/>
            <person name="Larracuente A.M."/>
            <person name="Singh N.D."/>
            <person name="Abad J.P."/>
            <person name="Abt D.N."/>
            <person name="Adryan B."/>
            <person name="Aguade M."/>
            <person name="Akashi H."/>
            <person name="Anderson W.W."/>
            <person name="Aquadro C.F."/>
            <person name="Ardell D.H."/>
            <person name="Arguello R."/>
            <person name="Artieri C.G."/>
            <person name="Barbash D.A."/>
            <person name="Barker D."/>
            <person name="Barsanti P."/>
            <person name="Batterham P."/>
            <person name="Batzoglou S."/>
            <person name="Begun D."/>
            <person name="Bhutkar A."/>
            <person name="Blanco E."/>
            <person name="Bosak S.A."/>
            <person name="Bradley R.K."/>
            <person name="Brand A.D."/>
            <person name="Brent M.R."/>
            <person name="Brooks A.N."/>
            <person name="Brown R.H."/>
            <person name="Butlin R.K."/>
            <person name="Caggese C."/>
            <person name="Calvi B.R."/>
            <person name="Bernardo de Carvalho A."/>
            <person name="Caspi A."/>
            <person name="Castrezana S."/>
            <person name="Celniker S.E."/>
            <person name="Chang J.L."/>
            <person name="Chapple C."/>
            <person name="Chatterji S."/>
            <person name="Chinwalla A."/>
            <person name="Civetta A."/>
            <person name="Clifton S.W."/>
            <person name="Comeron J.M."/>
            <person name="Costello J.C."/>
            <person name="Coyne J.A."/>
            <person name="Daub J."/>
            <person name="David R.G."/>
            <person name="Delcher A.L."/>
            <person name="Delehaunty K."/>
            <person name="Do C.B."/>
            <person name="Ebling H."/>
            <person name="Edwards K."/>
            <person name="Eickbush T."/>
            <person name="Evans J.D."/>
            <person name="Filipski A."/>
            <person name="Findeiss S."/>
            <person name="Freyhult E."/>
            <person name="Fulton L."/>
            <person name="Fulton R."/>
            <person name="Garcia A.C."/>
            <person name="Gardiner A."/>
            <person name="Garfield D.A."/>
            <person name="Garvin B.E."/>
            <person name="Gibson G."/>
            <person name="Gilbert D."/>
            <person name="Gnerre S."/>
            <person name="Godfrey J."/>
            <person name="Good R."/>
            <person name="Gotea V."/>
            <person name="Gravely B."/>
            <person name="Greenberg A.J."/>
            <person name="Griffiths-Jones S."/>
            <person name="Gross S."/>
            <person name="Guigo R."/>
            <person name="Gustafson E.A."/>
            <person name="Haerty W."/>
            <person name="Hahn M.W."/>
            <person name="Halligan D.L."/>
            <person name="Halpern A.L."/>
            <person name="Halter G.M."/>
            <person name="Han M.V."/>
            <person name="Heger A."/>
            <person name="Hillier L."/>
            <person name="Hinrichs A.S."/>
            <person name="Holmes I."/>
            <person name="Hoskins R.A."/>
            <person name="Hubisz M.J."/>
            <person name="Hultmark D."/>
            <person name="Huntley M.A."/>
            <person name="Jaffe D.B."/>
            <person name="Jagadeeshan S."/>
            <person name="Jeck W.R."/>
            <person name="Johnson J."/>
            <person name="Jones C.D."/>
            <person name="Jordan W.C."/>
            <person name="Karpen G.H."/>
            <person name="Kataoka E."/>
            <person name="Keightley P.D."/>
            <person name="Kheradpour P."/>
            <person name="Kirkness E.F."/>
            <person name="Koerich L.B."/>
            <person name="Kristiansen K."/>
            <person name="Kudrna D."/>
            <person name="Kulathinal R.J."/>
            <person name="Kumar S."/>
            <person name="Kwok R."/>
            <person name="Lander E."/>
            <person name="Langley C.H."/>
            <person name="Lapoint R."/>
            <person name="Lazzaro B.P."/>
            <person name="Lee S.J."/>
            <person name="Levesque L."/>
            <person name="Li R."/>
            <person name="Lin C.F."/>
            <person name="Lin M.F."/>
            <person name="Lindblad-Toh K."/>
            <person name="Llopart A."/>
            <person name="Long M."/>
            <person name="Low L."/>
            <person name="Lozovsky E."/>
            <person name="Lu J."/>
            <person name="Luo M."/>
            <person name="Machado C.A."/>
            <person name="Makalowski W."/>
            <person name="Marzo M."/>
            <person name="Matsuda M."/>
            <person name="Matzkin L."/>
            <person name="McAllister B."/>
            <person name="McBride C.S."/>
            <person name="McKernan B."/>
            <person name="McKernan K."/>
            <person name="Mendez-Lago M."/>
            <person name="Minx P."/>
            <person name="Mollenhauer M.U."/>
            <person name="Montooth K."/>
            <person name="Mount S.M."/>
            <person name="Mu X."/>
            <person name="Myers E."/>
            <person name="Negre B."/>
            <person name="Newfeld S."/>
            <person name="Nielsen R."/>
            <person name="Noor M.A."/>
            <person name="O'Grady P."/>
            <person name="Pachter L."/>
            <person name="Papaceit M."/>
            <person name="Parisi M.J."/>
            <person name="Parisi M."/>
            <person name="Parts L."/>
            <person name="Pedersen J.S."/>
            <person name="Pesole G."/>
            <person name="Phillippy A.M."/>
            <person name="Ponting C.P."/>
            <person name="Pop M."/>
            <person name="Porcelli D."/>
            <person name="Powell J.R."/>
            <person name="Prohaska S."/>
            <person name="Pruitt K."/>
            <person name="Puig M."/>
            <person name="Quesneville H."/>
            <person name="Ram K.R."/>
            <person name="Rand D."/>
            <person name="Rasmussen M.D."/>
            <person name="Reed L.K."/>
            <person name="Reenan R."/>
            <person name="Reily A."/>
            <person name="Remington K.A."/>
            <person name="Rieger T.T."/>
            <person name="Ritchie M.G."/>
            <person name="Robin C."/>
            <person name="Rogers Y.H."/>
            <person name="Rohde C."/>
            <person name="Rozas J."/>
            <person name="Rubenfield M.J."/>
            <person name="Ruiz A."/>
            <person name="Russo S."/>
            <person name="Salzberg S.L."/>
            <person name="Sanchez-Gracia A."/>
            <person name="Saranga D.J."/>
            <person name="Sato H."/>
            <person name="Schaeffer S.W."/>
            <person name="Schatz M.C."/>
            <person name="Schlenke T."/>
            <person name="Schwartz R."/>
            <person name="Segarra C."/>
            <person name="Singh R.S."/>
            <person name="Sirot L."/>
            <person name="Sirota M."/>
            <person name="Sisneros N.B."/>
            <person name="Smith C.D."/>
            <person name="Smith T.F."/>
            <person name="Spieth J."/>
            <person name="Stage D.E."/>
            <person name="Stark A."/>
            <person name="Stephan W."/>
            <person name="Strausberg R.L."/>
            <person name="Strempel S."/>
            <person name="Sturgill D."/>
            <person name="Sutton G."/>
            <person name="Sutton G.G."/>
            <person name="Tao W."/>
            <person name="Teichmann S."/>
            <person name="Tobari Y.N."/>
            <person name="Tomimura Y."/>
            <person name="Tsolas J.M."/>
            <person name="Valente V.L."/>
            <person name="Venter E."/>
            <person name="Venter J.C."/>
            <person name="Vicario S."/>
            <person name="Vieira F.G."/>
            <person name="Vilella A.J."/>
            <person name="Villasante A."/>
            <person name="Walenz B."/>
            <person name="Wang J."/>
            <person name="Wasserman M."/>
            <person name="Watts T."/>
            <person name="Wilson D."/>
            <person name="Wilson R.K."/>
            <person name="Wing R.A."/>
            <person name="Wolfner M.F."/>
            <person name="Wong A."/>
            <person name="Wong G.K."/>
            <person name="Wu C.I."/>
            <person name="Wu G."/>
            <person name="Yamamoto D."/>
            <person name="Yang H.P."/>
            <person name="Yang S.P."/>
            <person name="Yorke J.A."/>
            <person name="Yoshida K."/>
            <person name="Zdobnov E."/>
            <person name="Zhang P."/>
            <person name="Zhang Y."/>
            <person name="Zimin A.V."/>
            <person name="Baldwin J."/>
            <person name="Abdouelleil A."/>
            <person name="Abdulkadir J."/>
            <person name="Abebe A."/>
            <person name="Abera B."/>
            <person name="Abreu J."/>
            <person name="Acer S.C."/>
            <person name="Aftuck L."/>
            <person name="Alexander A."/>
            <person name="An P."/>
            <person name="Anderson E."/>
            <person name="Anderson S."/>
            <person name="Arachi H."/>
            <person name="Azer M."/>
            <person name="Bachantsang P."/>
            <person name="Barry A."/>
            <person name="Bayul T."/>
            <person name="Berlin A."/>
            <person name="Bessette D."/>
            <person name="Bloom T."/>
            <person name="Blye J."/>
            <person name="Boguslavskiy L."/>
            <person name="Bonnet C."/>
            <person name="Boukhgalter B."/>
            <person name="Bourzgui I."/>
            <person name="Brown A."/>
            <person name="Cahill P."/>
            <person name="Channer S."/>
            <person name="Cheshatsang Y."/>
            <person name="Chuda L."/>
            <person name="Citroen M."/>
            <person name="Collymore A."/>
            <person name="Cooke P."/>
            <person name="Costello M."/>
            <person name="D'Aco K."/>
            <person name="Daza R."/>
            <person name="De Haan G."/>
            <person name="DeGray S."/>
            <person name="DeMaso C."/>
            <person name="Dhargay N."/>
            <person name="Dooley K."/>
            <person name="Dooley E."/>
            <person name="Doricent M."/>
            <person name="Dorje P."/>
            <person name="Dorjee K."/>
            <person name="Dupes A."/>
            <person name="Elong R."/>
            <person name="Falk J."/>
            <person name="Farina A."/>
            <person name="Faro S."/>
            <person name="Ferguson D."/>
            <person name="Fisher S."/>
            <person name="Foley C.D."/>
            <person name="Franke A."/>
            <person name="Friedrich D."/>
            <person name="Gadbois L."/>
            <person name="Gearin G."/>
            <person name="Gearin C.R."/>
            <person name="Giannoukos G."/>
            <person name="Goode T."/>
            <person name="Graham J."/>
            <person name="Grandbois E."/>
            <person name="Grewal S."/>
            <person name="Gyaltsen K."/>
            <person name="Hafez N."/>
            <person name="Hagos B."/>
            <person name="Hall J."/>
            <person name="Henson C."/>
            <person name="Hollinger A."/>
            <person name="Honan T."/>
            <person name="Huard M.D."/>
            <person name="Hughes L."/>
            <person name="Hurhula B."/>
            <person name="Husby M.E."/>
            <person name="Kamat A."/>
            <person name="Kanga B."/>
            <person name="Kashin S."/>
            <person name="Khazanovich D."/>
            <person name="Kisner P."/>
            <person name="Lance K."/>
            <person name="Lara M."/>
            <person name="Lee W."/>
            <person name="Lennon N."/>
            <person name="Letendre F."/>
            <person name="LeVine R."/>
            <person name="Lipovsky A."/>
            <person name="Liu X."/>
            <person name="Liu J."/>
            <person name="Liu S."/>
            <person name="Lokyitsang T."/>
            <person name="Lokyitsang Y."/>
            <person name="Lubonja R."/>
            <person name="Lui A."/>
            <person name="MacDonald P."/>
            <person name="Magnisalis V."/>
            <person name="Maru K."/>
            <person name="Matthews C."/>
            <person name="McCusker W."/>
            <person name="McDonough S."/>
            <person name="Mehta T."/>
            <person name="Meldrim J."/>
            <person name="Meneus L."/>
            <person name="Mihai O."/>
            <person name="Mihalev A."/>
            <person name="Mihova T."/>
            <person name="Mittelman R."/>
            <person name="Mlenga V."/>
            <person name="Montmayeur A."/>
            <person name="Mulrain L."/>
            <person name="Navidi A."/>
            <person name="Naylor J."/>
            <person name="Negash T."/>
            <person name="Nguyen T."/>
            <person name="Nguyen N."/>
            <person name="Nicol R."/>
            <person name="Norbu C."/>
            <person name="Norbu N."/>
            <person name="Novod N."/>
            <person name="O'Neill B."/>
            <person name="Osman S."/>
            <person name="Markiewicz E."/>
            <person name="Oyono O.L."/>
            <person name="Patti C."/>
            <person name="Phunkhang P."/>
            <person name="Pierre F."/>
            <person name="Priest M."/>
            <person name="Raghuraman S."/>
            <person name="Rege F."/>
            <person name="Reyes R."/>
            <person name="Rise C."/>
            <person name="Rogov P."/>
            <person name="Ross K."/>
            <person name="Ryan E."/>
            <person name="Settipalli S."/>
            <person name="Shea T."/>
            <person name="Sherpa N."/>
            <person name="Shi L."/>
            <person name="Shih D."/>
            <person name="Sparrow T."/>
            <person name="Spaulding J."/>
            <person name="Stalker J."/>
            <person name="Stange-Thomann N."/>
            <person name="Stavropoulos S."/>
            <person name="Stone C."/>
            <person name="Strader C."/>
            <person name="Tesfaye S."/>
            <person name="Thomson T."/>
            <person name="Thoulutsang Y."/>
            <person name="Thoulutsang D."/>
            <person name="Topham K."/>
            <person name="Topping I."/>
            <person name="Tsamla T."/>
            <person name="Vassiliev H."/>
            <person name="Vo A."/>
            <person name="Wangchuk T."/>
            <person name="Wangdi T."/>
            <person name="Weiand M."/>
            <person name="Wilkinson J."/>
            <person name="Wilson A."/>
            <person name="Yadav S."/>
            <person name="Young G."/>
            <person name="Yu Q."/>
            <person name="Zembek L."/>
            <person name="Zhong D."/>
            <person name="Zimmer A."/>
            <person name="Zwirko Z."/>
            <person name="Jaffe D.B."/>
            <person name="Alvarez P."/>
            <person name="Brockman W."/>
            <person name="Butler J."/>
            <person name="Chin C."/>
            <person name="Gnerre S."/>
            <person name="Grabherr M."/>
            <person name="Kleber M."/>
            <person name="Mauceli E."/>
            <person name="MacCallum I."/>
        </authorList>
    </citation>
    <scope>NUCLEOTIDE SEQUENCE [LARGE SCALE GENOMIC DNA]</scope>
    <source>
        <strain evidence="3">Tucson 14030-0811.24</strain>
    </source>
</reference>
<feature type="region of interest" description="Disordered" evidence="1">
    <location>
        <begin position="1"/>
        <end position="34"/>
    </location>
</feature>
<dbReference type="Proteomes" id="UP000007798">
    <property type="component" value="Unassembled WGS sequence"/>
</dbReference>
<name>B4ND68_DROWI</name>
<protein>
    <submittedName>
        <fullName evidence="2">Uncharacterized protein</fullName>
    </submittedName>
</protein>
<sequence>MASKGNKNDSDQDTNNNIDDKKDTHTNVDLEDNSDVNAIEDVYYPVEDNIENIENKNNIKIQDENQNKNYITIVDIIQENNNDIIAKDKTAIDENIDEIKYDAVTQNFDKVYNKEKDTQIDLEDNDNNKGENNITNDTHVENGNQKDVEQKDGDKEASFSGKKESVLQIILDVLQRPISHTSAKRKRVEMDDELPSTSKGPIKIFKVSEDTKYYIFENDKRNNDQEEGDNPDVVVVVKDENDQKNDENKG</sequence>
<feature type="compositionally biased region" description="Basic and acidic residues" evidence="1">
    <location>
        <begin position="18"/>
        <end position="28"/>
    </location>
</feature>
<dbReference type="EMBL" id="CH964239">
    <property type="protein sequence ID" value="EDW82777.1"/>
    <property type="molecule type" value="Genomic_DNA"/>
</dbReference>
<evidence type="ECO:0000313" key="3">
    <source>
        <dbReference type="Proteomes" id="UP000007798"/>
    </source>
</evidence>
<feature type="region of interest" description="Disordered" evidence="1">
    <location>
        <begin position="218"/>
        <end position="250"/>
    </location>
</feature>
<feature type="region of interest" description="Disordered" evidence="1">
    <location>
        <begin position="119"/>
        <end position="160"/>
    </location>
</feature>
<proteinExistence type="predicted"/>